<dbReference type="AlphaFoldDB" id="A0A2K1IAH0"/>
<feature type="binding site" evidence="6">
    <location>
        <position position="42"/>
    </location>
    <ligand>
        <name>ATP</name>
        <dbReference type="ChEBI" id="CHEBI:30616"/>
    </ligand>
</feature>
<proteinExistence type="predicted"/>
<dbReference type="PROSITE" id="PS50011">
    <property type="entry name" value="PROTEIN_KINASE_DOM"/>
    <property type="match status" value="1"/>
</dbReference>
<keyword evidence="5 6" id="KW-0067">ATP-binding</keyword>
<dbReference type="SUPFAM" id="SSF56112">
    <property type="entry name" value="Protein kinase-like (PK-like)"/>
    <property type="match status" value="1"/>
</dbReference>
<dbReference type="PROSITE" id="PS00107">
    <property type="entry name" value="PROTEIN_KINASE_ATP"/>
    <property type="match status" value="1"/>
</dbReference>
<name>A0A2K1IAH0_PHYPA</name>
<evidence type="ECO:0000256" key="5">
    <source>
        <dbReference type="ARBA" id="ARBA00022840"/>
    </source>
</evidence>
<dbReference type="Gene3D" id="3.30.310.80">
    <property type="entry name" value="Kinase associated domain 1, KA1"/>
    <property type="match status" value="1"/>
</dbReference>
<sequence>MNKNSQRMRVGKYELGRTLGEGTFAKVKFAKNLETGQSVAIKVLDKDKILKHKMVQQIKREISTMKLVKHPYIVQLLEVMASKTKIYIVLEYVTGGGLFDKIPENLLVDANGNLKISDFGFSALSQQCRADGLLHTTCGTPNYVAPEVINDKGYHGSTADLWSCGGILFVLMAGYLPFNGYKKINRPGFTCRSFFSAGARRLIMGILDPNPKTRITTEKIYQNNWFKKEYSPPKFEKDLDINLDDIDAVFSESTDYMVTEEKDIMPPAMIAFELLSLSWPQNESRFTSTKPANEIISTIEKAAKPSGFNVFEVAPSLHMVQLRKKGEDTQEYHSFFGDLSKGLNDIVWTPPKDRNSSTVK</sequence>
<keyword evidence="3 6" id="KW-0547">Nucleotide-binding</keyword>
<reference evidence="8 10" key="1">
    <citation type="journal article" date="2008" name="Science">
        <title>The Physcomitrella genome reveals evolutionary insights into the conquest of land by plants.</title>
        <authorList>
            <person name="Rensing S."/>
            <person name="Lang D."/>
            <person name="Zimmer A."/>
            <person name="Terry A."/>
            <person name="Salamov A."/>
            <person name="Shapiro H."/>
            <person name="Nishiyama T."/>
            <person name="Perroud P.-F."/>
            <person name="Lindquist E."/>
            <person name="Kamisugi Y."/>
            <person name="Tanahashi T."/>
            <person name="Sakakibara K."/>
            <person name="Fujita T."/>
            <person name="Oishi K."/>
            <person name="Shin-I T."/>
            <person name="Kuroki Y."/>
            <person name="Toyoda A."/>
            <person name="Suzuki Y."/>
            <person name="Hashimoto A."/>
            <person name="Yamaguchi K."/>
            <person name="Sugano A."/>
            <person name="Kohara Y."/>
            <person name="Fujiyama A."/>
            <person name="Anterola A."/>
            <person name="Aoki S."/>
            <person name="Ashton N."/>
            <person name="Barbazuk W.B."/>
            <person name="Barker E."/>
            <person name="Bennetzen J."/>
            <person name="Bezanilla M."/>
            <person name="Blankenship R."/>
            <person name="Cho S.H."/>
            <person name="Dutcher S."/>
            <person name="Estelle M."/>
            <person name="Fawcett J.A."/>
            <person name="Gundlach H."/>
            <person name="Hanada K."/>
            <person name="Heyl A."/>
            <person name="Hicks K.A."/>
            <person name="Hugh J."/>
            <person name="Lohr M."/>
            <person name="Mayer K."/>
            <person name="Melkozernov A."/>
            <person name="Murata T."/>
            <person name="Nelson D."/>
            <person name="Pils B."/>
            <person name="Prigge M."/>
            <person name="Reiss B."/>
            <person name="Renner T."/>
            <person name="Rombauts S."/>
            <person name="Rushton P."/>
            <person name="Sanderfoot A."/>
            <person name="Schween G."/>
            <person name="Shiu S.-H."/>
            <person name="Stueber K."/>
            <person name="Theodoulou F.L."/>
            <person name="Tu H."/>
            <person name="Van de Peer Y."/>
            <person name="Verrier P.J."/>
            <person name="Waters E."/>
            <person name="Wood A."/>
            <person name="Yang L."/>
            <person name="Cove D."/>
            <person name="Cuming A."/>
            <person name="Hasebe M."/>
            <person name="Lucas S."/>
            <person name="Mishler D.B."/>
            <person name="Reski R."/>
            <person name="Grigoriev I."/>
            <person name="Quatrano R.S."/>
            <person name="Boore J.L."/>
        </authorList>
    </citation>
    <scope>NUCLEOTIDE SEQUENCE [LARGE SCALE GENOMIC DNA]</scope>
    <source>
        <strain evidence="9 10">cv. Gransden 2004</strain>
    </source>
</reference>
<evidence type="ECO:0000256" key="3">
    <source>
        <dbReference type="ARBA" id="ARBA00022741"/>
    </source>
</evidence>
<dbReference type="Gene3D" id="1.10.510.10">
    <property type="entry name" value="Transferase(Phosphotransferase) domain 1"/>
    <property type="match status" value="1"/>
</dbReference>
<dbReference type="Proteomes" id="UP000006727">
    <property type="component" value="Chromosome 27"/>
</dbReference>
<dbReference type="GO" id="GO:0004674">
    <property type="term" value="F:protein serine/threonine kinase activity"/>
    <property type="evidence" value="ECO:0000318"/>
    <property type="project" value="GO_Central"/>
</dbReference>
<dbReference type="CDD" id="cd12195">
    <property type="entry name" value="CIPK_C"/>
    <property type="match status" value="1"/>
</dbReference>
<evidence type="ECO:0000256" key="4">
    <source>
        <dbReference type="ARBA" id="ARBA00022777"/>
    </source>
</evidence>
<reference evidence="9" key="3">
    <citation type="submission" date="2020-12" db="UniProtKB">
        <authorList>
            <consortium name="EnsemblPlants"/>
        </authorList>
    </citation>
    <scope>IDENTIFICATION</scope>
</reference>
<dbReference type="InterPro" id="IPR011009">
    <property type="entry name" value="Kinase-like_dom_sf"/>
</dbReference>
<dbReference type="PANTHER" id="PTHR43895">
    <property type="entry name" value="CALCIUM/CALMODULIN-DEPENDENT PROTEIN KINASE KINASE-RELATED"/>
    <property type="match status" value="1"/>
</dbReference>
<evidence type="ECO:0000256" key="6">
    <source>
        <dbReference type="PROSITE-ProRule" id="PRU10141"/>
    </source>
</evidence>
<evidence type="ECO:0000313" key="9">
    <source>
        <dbReference type="EnsemblPlants" id="Pp3c27_2930V3.1"/>
    </source>
</evidence>
<protein>
    <recommendedName>
        <fullName evidence="7">Protein kinase domain-containing protein</fullName>
    </recommendedName>
</protein>
<evidence type="ECO:0000259" key="7">
    <source>
        <dbReference type="PROSITE" id="PS50011"/>
    </source>
</evidence>
<evidence type="ECO:0000256" key="2">
    <source>
        <dbReference type="ARBA" id="ARBA00022679"/>
    </source>
</evidence>
<dbReference type="InterPro" id="IPR000719">
    <property type="entry name" value="Prot_kinase_dom"/>
</dbReference>
<dbReference type="PANTHER" id="PTHR43895:SF123">
    <property type="entry name" value="NON-SPECIFIC SERINE_THREONINE PROTEIN KINASE"/>
    <property type="match status" value="1"/>
</dbReference>
<dbReference type="GO" id="GO:0007165">
    <property type="term" value="P:signal transduction"/>
    <property type="evidence" value="ECO:0007669"/>
    <property type="project" value="InterPro"/>
</dbReference>
<dbReference type="GO" id="GO:0005524">
    <property type="term" value="F:ATP binding"/>
    <property type="evidence" value="ECO:0007669"/>
    <property type="project" value="UniProtKB-UniRule"/>
</dbReference>
<dbReference type="InParanoid" id="A0A2K1IAH0"/>
<keyword evidence="1" id="KW-0723">Serine/threonine-protein kinase</keyword>
<dbReference type="Gene3D" id="3.30.200.20">
    <property type="entry name" value="Phosphorylase Kinase, domain 1"/>
    <property type="match status" value="1"/>
</dbReference>
<dbReference type="InterPro" id="IPR004041">
    <property type="entry name" value="NAF_dom"/>
</dbReference>
<dbReference type="STRING" id="3218.A0A2K1IAH0"/>
<dbReference type="FunFam" id="3.30.200.20:FF:000096">
    <property type="entry name" value="Non-specific serine/threonine protein kinase"/>
    <property type="match status" value="1"/>
</dbReference>
<dbReference type="EnsemblPlants" id="Pp3c27_2930V3.1">
    <property type="protein sequence ID" value="Pp3c27_2930V3.1"/>
    <property type="gene ID" value="Pp3c27_2930"/>
</dbReference>
<keyword evidence="4" id="KW-0418">Kinase</keyword>
<evidence type="ECO:0000256" key="1">
    <source>
        <dbReference type="ARBA" id="ARBA00022527"/>
    </source>
</evidence>
<dbReference type="Pfam" id="PF03822">
    <property type="entry name" value="NAF"/>
    <property type="match status" value="1"/>
</dbReference>
<keyword evidence="10" id="KW-1185">Reference proteome</keyword>
<organism evidence="8">
    <name type="scientific">Physcomitrium patens</name>
    <name type="common">Spreading-leaved earth moss</name>
    <name type="synonym">Physcomitrella patens</name>
    <dbReference type="NCBI Taxonomy" id="3218"/>
    <lineage>
        <taxon>Eukaryota</taxon>
        <taxon>Viridiplantae</taxon>
        <taxon>Streptophyta</taxon>
        <taxon>Embryophyta</taxon>
        <taxon>Bryophyta</taxon>
        <taxon>Bryophytina</taxon>
        <taxon>Bryopsida</taxon>
        <taxon>Funariidae</taxon>
        <taxon>Funariales</taxon>
        <taxon>Funariaceae</taxon>
        <taxon>Physcomitrium</taxon>
    </lineage>
</organism>
<evidence type="ECO:0000313" key="10">
    <source>
        <dbReference type="Proteomes" id="UP000006727"/>
    </source>
</evidence>
<evidence type="ECO:0000313" key="8">
    <source>
        <dbReference type="EMBL" id="PNR26264.1"/>
    </source>
</evidence>
<dbReference type="Gramene" id="Pp3c27_2930V3.1">
    <property type="protein sequence ID" value="Pp3c27_2930V3.1"/>
    <property type="gene ID" value="Pp3c27_2930"/>
</dbReference>
<dbReference type="PaxDb" id="3218-PP1S54_230V6.1"/>
<accession>A0A2K1IAH0</accession>
<dbReference type="EMBL" id="ABEU02000027">
    <property type="protein sequence ID" value="PNR26264.1"/>
    <property type="molecule type" value="Genomic_DNA"/>
</dbReference>
<feature type="domain" description="Protein kinase" evidence="7">
    <location>
        <begin position="13"/>
        <end position="226"/>
    </location>
</feature>
<dbReference type="InterPro" id="IPR017441">
    <property type="entry name" value="Protein_kinase_ATP_BS"/>
</dbReference>
<reference evidence="8 10" key="2">
    <citation type="journal article" date="2018" name="Plant J.">
        <title>The Physcomitrella patens chromosome-scale assembly reveals moss genome structure and evolution.</title>
        <authorList>
            <person name="Lang D."/>
            <person name="Ullrich K.K."/>
            <person name="Murat F."/>
            <person name="Fuchs J."/>
            <person name="Jenkins J."/>
            <person name="Haas F.B."/>
            <person name="Piednoel M."/>
            <person name="Gundlach H."/>
            <person name="Van Bel M."/>
            <person name="Meyberg R."/>
            <person name="Vives C."/>
            <person name="Morata J."/>
            <person name="Symeonidi A."/>
            <person name="Hiss M."/>
            <person name="Muchero W."/>
            <person name="Kamisugi Y."/>
            <person name="Saleh O."/>
            <person name="Blanc G."/>
            <person name="Decker E.L."/>
            <person name="van Gessel N."/>
            <person name="Grimwood J."/>
            <person name="Hayes R.D."/>
            <person name="Graham S.W."/>
            <person name="Gunter L.E."/>
            <person name="McDaniel S.F."/>
            <person name="Hoernstein S.N.W."/>
            <person name="Larsson A."/>
            <person name="Li F.W."/>
            <person name="Perroud P.F."/>
            <person name="Phillips J."/>
            <person name="Ranjan P."/>
            <person name="Rokshar D.S."/>
            <person name="Rothfels C.J."/>
            <person name="Schneider L."/>
            <person name="Shu S."/>
            <person name="Stevenson D.W."/>
            <person name="Thummler F."/>
            <person name="Tillich M."/>
            <person name="Villarreal Aguilar J.C."/>
            <person name="Widiez T."/>
            <person name="Wong G.K."/>
            <person name="Wymore A."/>
            <person name="Zhang Y."/>
            <person name="Zimmer A.D."/>
            <person name="Quatrano R.S."/>
            <person name="Mayer K.F.X."/>
            <person name="Goodstein D."/>
            <person name="Casacuberta J.M."/>
            <person name="Vandepoele K."/>
            <person name="Reski R."/>
            <person name="Cuming A.C."/>
            <person name="Tuskan G.A."/>
            <person name="Maumus F."/>
            <person name="Salse J."/>
            <person name="Schmutz J."/>
            <person name="Rensing S.A."/>
        </authorList>
    </citation>
    <scope>NUCLEOTIDE SEQUENCE [LARGE SCALE GENOMIC DNA]</scope>
    <source>
        <strain evidence="9 10">cv. Gransden 2004</strain>
    </source>
</reference>
<dbReference type="Pfam" id="PF00069">
    <property type="entry name" value="Pkinase"/>
    <property type="match status" value="2"/>
</dbReference>
<gene>
    <name evidence="8" type="ORF">PHYPA_030838</name>
</gene>
<keyword evidence="2" id="KW-0808">Transferase</keyword>